<protein>
    <recommendedName>
        <fullName evidence="6">tRNA wybutosine-synthesizing protein 4</fullName>
        <ecNumber evidence="5">2.1.1.290</ecNumber>
        <ecNumber evidence="4">2.3.1.231</ecNumber>
    </recommendedName>
    <alternativeName>
        <fullName evidence="13">Leucine carboxyl methyltransferase 2</fullName>
    </alternativeName>
    <alternativeName>
        <fullName evidence="14">tRNA(Phe) (7-(3-amino-3-(methoxycarbonyl)propyl)wyosine(37)-N)-methoxycarbonyltransferase</fullName>
    </alternativeName>
    <alternativeName>
        <fullName evidence="12">tRNA(Phe) (7-(3-amino-3-carboxypropyl)wyosine(37)-O)-methyltransferase</fullName>
    </alternativeName>
</protein>
<evidence type="ECO:0000259" key="17">
    <source>
        <dbReference type="PROSITE" id="PS51184"/>
    </source>
</evidence>
<dbReference type="GO" id="GO:0030488">
    <property type="term" value="P:tRNA methylation"/>
    <property type="evidence" value="ECO:0007669"/>
    <property type="project" value="TreeGrafter"/>
</dbReference>
<organism evidence="18 19">
    <name type="scientific">Amniculicola lignicola CBS 123094</name>
    <dbReference type="NCBI Taxonomy" id="1392246"/>
    <lineage>
        <taxon>Eukaryota</taxon>
        <taxon>Fungi</taxon>
        <taxon>Dikarya</taxon>
        <taxon>Ascomycota</taxon>
        <taxon>Pezizomycotina</taxon>
        <taxon>Dothideomycetes</taxon>
        <taxon>Pleosporomycetidae</taxon>
        <taxon>Pleosporales</taxon>
        <taxon>Amniculicolaceae</taxon>
        <taxon>Amniculicola</taxon>
    </lineage>
</organism>
<comment type="catalytic activity">
    <reaction evidence="1">
        <text>7-[(3S)-3-amino-3-carboxypropyl]wyosine(37) in tRNA(Phe) + S-adenosyl-L-methionine = 7-[(3S)-(3-amino-3-methoxycarbonyl)propyl]wyosine(37) in tRNA(Phe) + S-adenosyl-L-homocysteine</text>
        <dbReference type="Rhea" id="RHEA:36903"/>
        <dbReference type="Rhea" id="RHEA-COMP:10379"/>
        <dbReference type="Rhea" id="RHEA-COMP:11844"/>
        <dbReference type="ChEBI" id="CHEBI:57856"/>
        <dbReference type="ChEBI" id="CHEBI:59789"/>
        <dbReference type="ChEBI" id="CHEBI:73543"/>
        <dbReference type="ChEBI" id="CHEBI:74275"/>
        <dbReference type="EC" id="2.1.1.290"/>
    </reaction>
</comment>
<dbReference type="InterPro" id="IPR041667">
    <property type="entry name" value="Cupin_8"/>
</dbReference>
<evidence type="ECO:0000256" key="4">
    <source>
        <dbReference type="ARBA" id="ARBA00012155"/>
    </source>
</evidence>
<dbReference type="AlphaFoldDB" id="A0A6A5VZ67"/>
<evidence type="ECO:0000256" key="5">
    <source>
        <dbReference type="ARBA" id="ARBA00012779"/>
    </source>
</evidence>
<keyword evidence="7 18" id="KW-0489">Methyltransferase</keyword>
<evidence type="ECO:0000313" key="18">
    <source>
        <dbReference type="EMBL" id="KAF1993161.1"/>
    </source>
</evidence>
<dbReference type="GO" id="GO:0008175">
    <property type="term" value="F:tRNA methyltransferase activity"/>
    <property type="evidence" value="ECO:0007669"/>
    <property type="project" value="TreeGrafter"/>
</dbReference>
<dbReference type="PANTHER" id="PTHR46529">
    <property type="entry name" value="TRNA WYBUTOSINE-SYNTHESIZING PROTEIN 4"/>
    <property type="match status" value="1"/>
</dbReference>
<feature type="region of interest" description="Disordered" evidence="16">
    <location>
        <begin position="1"/>
        <end position="35"/>
    </location>
</feature>
<feature type="compositionally biased region" description="Basic and acidic residues" evidence="16">
    <location>
        <begin position="734"/>
        <end position="743"/>
    </location>
</feature>
<proteinExistence type="inferred from homology"/>
<evidence type="ECO:0000256" key="8">
    <source>
        <dbReference type="ARBA" id="ARBA00022679"/>
    </source>
</evidence>
<evidence type="ECO:0000256" key="11">
    <source>
        <dbReference type="ARBA" id="ARBA00025588"/>
    </source>
</evidence>
<evidence type="ECO:0000256" key="9">
    <source>
        <dbReference type="ARBA" id="ARBA00022691"/>
    </source>
</evidence>
<keyword evidence="19" id="KW-1185">Reference proteome</keyword>
<evidence type="ECO:0000256" key="10">
    <source>
        <dbReference type="ARBA" id="ARBA00022694"/>
    </source>
</evidence>
<reference evidence="18" key="1">
    <citation type="journal article" date="2020" name="Stud. Mycol.">
        <title>101 Dothideomycetes genomes: a test case for predicting lifestyles and emergence of pathogens.</title>
        <authorList>
            <person name="Haridas S."/>
            <person name="Albert R."/>
            <person name="Binder M."/>
            <person name="Bloem J."/>
            <person name="Labutti K."/>
            <person name="Salamov A."/>
            <person name="Andreopoulos B."/>
            <person name="Baker S."/>
            <person name="Barry K."/>
            <person name="Bills G."/>
            <person name="Bluhm B."/>
            <person name="Cannon C."/>
            <person name="Castanera R."/>
            <person name="Culley D."/>
            <person name="Daum C."/>
            <person name="Ezra D."/>
            <person name="Gonzalez J."/>
            <person name="Henrissat B."/>
            <person name="Kuo A."/>
            <person name="Liang C."/>
            <person name="Lipzen A."/>
            <person name="Lutzoni F."/>
            <person name="Magnuson J."/>
            <person name="Mondo S."/>
            <person name="Nolan M."/>
            <person name="Ohm R."/>
            <person name="Pangilinan J."/>
            <person name="Park H.-J."/>
            <person name="Ramirez L."/>
            <person name="Alfaro M."/>
            <person name="Sun H."/>
            <person name="Tritt A."/>
            <person name="Yoshinaga Y."/>
            <person name="Zwiers L.-H."/>
            <person name="Turgeon B."/>
            <person name="Goodwin S."/>
            <person name="Spatafora J."/>
            <person name="Crous P."/>
            <person name="Grigoriev I."/>
        </authorList>
    </citation>
    <scope>NUCLEOTIDE SEQUENCE</scope>
    <source>
        <strain evidence="18">CBS 123094</strain>
    </source>
</reference>
<evidence type="ECO:0000256" key="14">
    <source>
        <dbReference type="ARBA" id="ARBA00030847"/>
    </source>
</evidence>
<dbReference type="FunFam" id="2.60.120.650:FF:000043">
    <property type="entry name" value="tRNA wybutosine-synthesizing protein 4"/>
    <property type="match status" value="1"/>
</dbReference>
<sequence>MATTRKKPSKGAKPHRKLTMHSSQAKTDDSIMGTNDSSIVSKRSVSKLYLPSDPDFYEPFVQKFVRRNPLINRGYWLRMHAIEQVVKRFLQEPSGKSKVVVNLGCGYDPLPFQFWHRHPSLSKDATFVDVDYPQLIGRKRDRILTNNVLRDALIETNLRPAALPVFLRSNRYLALGCDLRELELLEKLLKAEFDDATCSILFVAEVSLTYMPQTDSDALIQWAGTLQDARFCLLEQYLPQGSDHPFAQTMLKHFEKLQTPIHAVKTYPLLRQQGVRFLEAGWSSLPLARNLWDLWSDNDFTPPELRHHLDTVEPFDEWEEFALFAGHYFLLVASTHKTALPGAVNPQTPEEESTDAENALAPSIVITRHPSAAGTSLQPRRFGAAFALDPDCIAYNGGQGPQQRLESTDLLSRGDARACIQPGPSPQARICHSITSLNSSEALLVGGRKSPSQALADCWLMSNNSGWQPVQDLAPARFRHCSVQVTVPISASETVGVLVFGGKSSSGAVLDDWCLWTPNHGWQKISQDGPRPAGRFGATICTIRDEKSRGLLVGGMDAYGTVVADYVWEWQVAATPDLRLHFTDRTRDVNAVPAEVSYSRMGAQLLHFGNQLLLLGGVAGKDIGDLASNSLLISPGTTINIQRPDVSVSDASWPLLVGTGAVAVSDGEIIVAGGGAVCFSMGSFWNQDHYSITREDAIPQPRSCRVSQLETVREGHTLKPTPRLNGTGRAARTTPHDPKTRPVPRIRVESTDTFAELIAASKPAIIEGLDIGPCTGLWSLEYLKNKIGSDREIVVHECESDRMTFKDKNFQYVKKTTGDFLDGIAQGAKTYLRAVSSTQPNKHPTKLEEDFPTIAPDFKLPDMLSSIHDTYHSSPLRISGPVSLWLHYDVLANVLCQVKGTKTLRLYPPSDAKYLDFPPGGSSSNTNVLTSRDPKLRRTHPHIAALKPGDVLFLPPMWAHTATPEDGWSVAVNVFFRNLNAGYAAGKDVYGNRDLQAYENGRRDVERVVKAFKGVPDDMAQFYMDRLAAELQETAEKRGRQGR</sequence>
<comment type="function">
    <text evidence="11">Probable S-adenosyl-L-methionine-dependent methyltransferase that acts as a component of the wybutosine biosynthesis pathway. Wybutosine is a hyper modified guanosine with a tricyclic base found at the 3'-position adjacent to the anticodon of eukaryotic phenylalanine tRNA. May methylate the carboxyl group of leucine residues to form alpha-leucine ester residues.</text>
</comment>
<evidence type="ECO:0000256" key="7">
    <source>
        <dbReference type="ARBA" id="ARBA00022603"/>
    </source>
</evidence>
<evidence type="ECO:0000256" key="13">
    <source>
        <dbReference type="ARBA" id="ARBA00030231"/>
    </source>
</evidence>
<keyword evidence="9" id="KW-0949">S-adenosyl-L-methionine</keyword>
<feature type="region of interest" description="Disordered" evidence="16">
    <location>
        <begin position="717"/>
        <end position="743"/>
    </location>
</feature>
<comment type="pathway">
    <text evidence="2">tRNA modification; wybutosine-tRNA(Phe) biosynthesis.</text>
</comment>
<dbReference type="PROSITE" id="PS51184">
    <property type="entry name" value="JMJC"/>
    <property type="match status" value="1"/>
</dbReference>
<keyword evidence="8 18" id="KW-0808">Transferase</keyword>
<dbReference type="Gene3D" id="2.120.10.80">
    <property type="entry name" value="Kelch-type beta propeller"/>
    <property type="match status" value="1"/>
</dbReference>
<dbReference type="SUPFAM" id="SSF117281">
    <property type="entry name" value="Kelch motif"/>
    <property type="match status" value="1"/>
</dbReference>
<feature type="compositionally biased region" description="Basic residues" evidence="16">
    <location>
        <begin position="1"/>
        <end position="19"/>
    </location>
</feature>
<feature type="domain" description="JmjC" evidence="17">
    <location>
        <begin position="849"/>
        <end position="993"/>
    </location>
</feature>
<evidence type="ECO:0000256" key="15">
    <source>
        <dbReference type="ARBA" id="ARBA00049250"/>
    </source>
</evidence>
<name>A0A6A5VZ67_9PLEO</name>
<accession>A0A6A5VZ67</accession>
<evidence type="ECO:0000256" key="2">
    <source>
        <dbReference type="ARBA" id="ARBA00004797"/>
    </source>
</evidence>
<dbReference type="Pfam" id="PF13418">
    <property type="entry name" value="Beta-prop_TYW4"/>
    <property type="match status" value="1"/>
</dbReference>
<dbReference type="SUPFAM" id="SSF51197">
    <property type="entry name" value="Clavaminate synthase-like"/>
    <property type="match status" value="1"/>
</dbReference>
<dbReference type="Proteomes" id="UP000799779">
    <property type="component" value="Unassembled WGS sequence"/>
</dbReference>
<dbReference type="Gene3D" id="2.60.120.650">
    <property type="entry name" value="Cupin"/>
    <property type="match status" value="1"/>
</dbReference>
<dbReference type="Pfam" id="PF13621">
    <property type="entry name" value="Cupin_8"/>
    <property type="match status" value="1"/>
</dbReference>
<gene>
    <name evidence="18" type="ORF">P154DRAFT_96314</name>
</gene>
<dbReference type="InterPro" id="IPR007213">
    <property type="entry name" value="Ppm1/Ppm2/Tcmp"/>
</dbReference>
<evidence type="ECO:0000256" key="12">
    <source>
        <dbReference type="ARBA" id="ARBA00029750"/>
    </source>
</evidence>
<evidence type="ECO:0000256" key="6">
    <source>
        <dbReference type="ARBA" id="ARBA00018045"/>
    </source>
</evidence>
<dbReference type="EC" id="2.3.1.231" evidence="4"/>
<evidence type="ECO:0000256" key="3">
    <source>
        <dbReference type="ARBA" id="ARBA00010703"/>
    </source>
</evidence>
<comment type="catalytic activity">
    <reaction evidence="15">
        <text>7-[(3S)-(3-amino-3-methoxycarbonyl)propyl]wyosine(37) in tRNA(Phe) + S-adenosyl-L-methionine + CO2 = wybutosine(37) in tRNA(Phe) + S-adenosyl-L-homocysteine + 2 H(+)</text>
        <dbReference type="Rhea" id="RHEA:37119"/>
        <dbReference type="Rhea" id="RHEA-COMP:11844"/>
        <dbReference type="Rhea" id="RHEA-COMP:11847"/>
        <dbReference type="ChEBI" id="CHEBI:15378"/>
        <dbReference type="ChEBI" id="CHEBI:16526"/>
        <dbReference type="ChEBI" id="CHEBI:57856"/>
        <dbReference type="ChEBI" id="CHEBI:59789"/>
        <dbReference type="ChEBI" id="CHEBI:73544"/>
        <dbReference type="ChEBI" id="CHEBI:74275"/>
        <dbReference type="EC" id="2.3.1.231"/>
    </reaction>
</comment>
<dbReference type="InterPro" id="IPR029063">
    <property type="entry name" value="SAM-dependent_MTases_sf"/>
</dbReference>
<dbReference type="InterPro" id="IPR015915">
    <property type="entry name" value="Kelch-typ_b-propeller"/>
</dbReference>
<keyword evidence="10" id="KW-0819">tRNA processing</keyword>
<dbReference type="EMBL" id="ML977725">
    <property type="protein sequence ID" value="KAF1993161.1"/>
    <property type="molecule type" value="Genomic_DNA"/>
</dbReference>
<evidence type="ECO:0000256" key="1">
    <source>
        <dbReference type="ARBA" id="ARBA00001806"/>
    </source>
</evidence>
<dbReference type="EC" id="2.1.1.290" evidence="5"/>
<dbReference type="Gene3D" id="3.40.50.150">
    <property type="entry name" value="Vaccinia Virus protein VP39"/>
    <property type="match status" value="1"/>
</dbReference>
<dbReference type="FunFam" id="3.40.50.150:FF:000383">
    <property type="entry name" value="Leucine carboxyl methyltransferase 2"/>
    <property type="match status" value="1"/>
</dbReference>
<dbReference type="GO" id="GO:0031591">
    <property type="term" value="P:wybutosine biosynthetic process"/>
    <property type="evidence" value="ECO:0007669"/>
    <property type="project" value="TreeGrafter"/>
</dbReference>
<dbReference type="UniPathway" id="UPA00375"/>
<dbReference type="Pfam" id="PF04072">
    <property type="entry name" value="LCM"/>
    <property type="match status" value="1"/>
</dbReference>
<evidence type="ECO:0000256" key="16">
    <source>
        <dbReference type="SAM" id="MobiDB-lite"/>
    </source>
</evidence>
<dbReference type="SUPFAM" id="SSF53335">
    <property type="entry name" value="S-adenosyl-L-methionine-dependent methyltransferases"/>
    <property type="match status" value="1"/>
</dbReference>
<dbReference type="OrthoDB" id="47172at2759"/>
<dbReference type="Gene3D" id="6.10.140.1470">
    <property type="match status" value="1"/>
</dbReference>
<dbReference type="InterPro" id="IPR003347">
    <property type="entry name" value="JmjC_dom"/>
</dbReference>
<comment type="similarity">
    <text evidence="3">Belongs to the methyltransferase superfamily. LCMT family.</text>
</comment>
<dbReference type="PANTHER" id="PTHR46529:SF1">
    <property type="entry name" value="TRNA WYBUTOSINE-SYNTHESIZING PROTEIN 4"/>
    <property type="match status" value="1"/>
</dbReference>
<evidence type="ECO:0000313" key="19">
    <source>
        <dbReference type="Proteomes" id="UP000799779"/>
    </source>
</evidence>